<proteinExistence type="predicted"/>
<keyword evidence="1" id="KW-0472">Membrane</keyword>
<gene>
    <name evidence="2" type="ORF">A3A33_04780</name>
</gene>
<accession>A0A1F8GST5</accession>
<evidence type="ECO:0000313" key="3">
    <source>
        <dbReference type="Proteomes" id="UP000179047"/>
    </source>
</evidence>
<dbReference type="STRING" id="1802701.A3A33_04780"/>
<protein>
    <submittedName>
        <fullName evidence="2">Uncharacterized protein</fullName>
    </submittedName>
</protein>
<feature type="transmembrane region" description="Helical" evidence="1">
    <location>
        <begin position="127"/>
        <end position="147"/>
    </location>
</feature>
<dbReference type="Proteomes" id="UP000179047">
    <property type="component" value="Unassembled WGS sequence"/>
</dbReference>
<comment type="caution">
    <text evidence="2">The sequence shown here is derived from an EMBL/GenBank/DDBJ whole genome shotgun (WGS) entry which is preliminary data.</text>
</comment>
<keyword evidence="1" id="KW-0812">Transmembrane</keyword>
<evidence type="ECO:0000256" key="1">
    <source>
        <dbReference type="SAM" id="Phobius"/>
    </source>
</evidence>
<keyword evidence="1" id="KW-1133">Transmembrane helix</keyword>
<dbReference type="AlphaFoldDB" id="A0A1F8GST5"/>
<feature type="transmembrane region" description="Helical" evidence="1">
    <location>
        <begin position="153"/>
        <end position="174"/>
    </location>
</feature>
<dbReference type="EMBL" id="MGKP01000029">
    <property type="protein sequence ID" value="OGN27509.1"/>
    <property type="molecule type" value="Genomic_DNA"/>
</dbReference>
<organism evidence="2 3">
    <name type="scientific">Candidatus Yanofskybacteria bacterium RIFCSPLOWO2_01_FULL_49_25</name>
    <dbReference type="NCBI Taxonomy" id="1802701"/>
    <lineage>
        <taxon>Bacteria</taxon>
        <taxon>Candidatus Yanofskyibacteriota</taxon>
    </lineage>
</organism>
<sequence>MDLGYWKVAISSDAIQIDGDEMVRISFKDITNYADSMASEGTKEDNFEGLMFRIDLNDGRKMVFEYTYDQDEKSESEAYEEIFDRFVAPLRRHFMKEIFEKKISDLTEHDLEKLYDTFRRRADYRKALMFLFGMFLFGVTGMLWFMYPTYWLIILAGGIVAIVMSWHLTVLFAATWEVSSRGFRYTSKFRSVLVPWDHVFKFTKTEKRTGKGGSFVNFFYSLHYREGEKEKKISLFDDSMEAGNFQRILRVCRAKLKNIPQLKSRGYNVWIGTVGGYVDWPLD</sequence>
<name>A0A1F8GST5_9BACT</name>
<reference evidence="2 3" key="1">
    <citation type="journal article" date="2016" name="Nat. Commun.">
        <title>Thousands of microbial genomes shed light on interconnected biogeochemical processes in an aquifer system.</title>
        <authorList>
            <person name="Anantharaman K."/>
            <person name="Brown C.T."/>
            <person name="Hug L.A."/>
            <person name="Sharon I."/>
            <person name="Castelle C.J."/>
            <person name="Probst A.J."/>
            <person name="Thomas B.C."/>
            <person name="Singh A."/>
            <person name="Wilkins M.J."/>
            <person name="Karaoz U."/>
            <person name="Brodie E.L."/>
            <person name="Williams K.H."/>
            <person name="Hubbard S.S."/>
            <person name="Banfield J.F."/>
        </authorList>
    </citation>
    <scope>NUCLEOTIDE SEQUENCE [LARGE SCALE GENOMIC DNA]</scope>
</reference>
<evidence type="ECO:0000313" key="2">
    <source>
        <dbReference type="EMBL" id="OGN27509.1"/>
    </source>
</evidence>